<dbReference type="Proteomes" id="UP000541610">
    <property type="component" value="Unassembled WGS sequence"/>
</dbReference>
<protein>
    <recommendedName>
        <fullName evidence="3">EF-hand domain-containing protein</fullName>
    </recommendedName>
</protein>
<sequence>MRYVYLLAFFTTLWTCFVSPAGAPLNGRRRMHQFGEQFREFDQDRNGVVDAQEIRSALGIMPTRFVDMFLKRVDVDQDGKSTCWPMGFSLALVSGISSVRAIVDSHSLDMLIRPAERSFIHVVLFSFSRRVS</sequence>
<evidence type="ECO:0000256" key="2">
    <source>
        <dbReference type="SAM" id="SignalP"/>
    </source>
</evidence>
<evidence type="ECO:0000313" key="4">
    <source>
        <dbReference type="EMBL" id="KAF4689231.1"/>
    </source>
</evidence>
<feature type="chain" id="PRO_5029771128" description="EF-hand domain-containing protein" evidence="2">
    <location>
        <begin position="23"/>
        <end position="132"/>
    </location>
</feature>
<dbReference type="PROSITE" id="PS50222">
    <property type="entry name" value="EF_HAND_2"/>
    <property type="match status" value="1"/>
</dbReference>
<dbReference type="AlphaFoldDB" id="A0A7J6P1S2"/>
<dbReference type="InterPro" id="IPR002048">
    <property type="entry name" value="EF_hand_dom"/>
</dbReference>
<feature type="domain" description="EF-hand" evidence="3">
    <location>
        <begin position="29"/>
        <end position="64"/>
    </location>
</feature>
<dbReference type="GO" id="GO:0005509">
    <property type="term" value="F:calcium ion binding"/>
    <property type="evidence" value="ECO:0007669"/>
    <property type="project" value="InterPro"/>
</dbReference>
<dbReference type="Gene3D" id="1.10.238.10">
    <property type="entry name" value="EF-hand"/>
    <property type="match status" value="1"/>
</dbReference>
<comment type="caution">
    <text evidence="4">The sequence shown here is derived from an EMBL/GenBank/DDBJ whole genome shotgun (WGS) entry which is preliminary data.</text>
</comment>
<dbReference type="InterPro" id="IPR011992">
    <property type="entry name" value="EF-hand-dom_pair"/>
</dbReference>
<name>A0A7J6P1S2_PEROL</name>
<keyword evidence="2" id="KW-0732">Signal</keyword>
<evidence type="ECO:0000259" key="3">
    <source>
        <dbReference type="PROSITE" id="PS50222"/>
    </source>
</evidence>
<keyword evidence="1" id="KW-0106">Calcium</keyword>
<dbReference type="PROSITE" id="PS00018">
    <property type="entry name" value="EF_HAND_1"/>
    <property type="match status" value="1"/>
</dbReference>
<dbReference type="EMBL" id="JABANP010000130">
    <property type="protein sequence ID" value="KAF4689231.1"/>
    <property type="molecule type" value="Genomic_DNA"/>
</dbReference>
<proteinExistence type="predicted"/>
<evidence type="ECO:0000256" key="1">
    <source>
        <dbReference type="ARBA" id="ARBA00022837"/>
    </source>
</evidence>
<feature type="signal peptide" evidence="2">
    <location>
        <begin position="1"/>
        <end position="22"/>
    </location>
</feature>
<dbReference type="OrthoDB" id="10263155at2759"/>
<dbReference type="SUPFAM" id="SSF47473">
    <property type="entry name" value="EF-hand"/>
    <property type="match status" value="1"/>
</dbReference>
<reference evidence="4 5" key="1">
    <citation type="submission" date="2020-04" db="EMBL/GenBank/DDBJ databases">
        <title>Perkinsus olseni comparative genomics.</title>
        <authorList>
            <person name="Bogema D.R."/>
        </authorList>
    </citation>
    <scope>NUCLEOTIDE SEQUENCE [LARGE SCALE GENOMIC DNA]</scope>
    <source>
        <strain evidence="4">00978-12</strain>
    </source>
</reference>
<accession>A0A7J6P1S2</accession>
<evidence type="ECO:0000313" key="5">
    <source>
        <dbReference type="Proteomes" id="UP000541610"/>
    </source>
</evidence>
<dbReference type="InterPro" id="IPR018247">
    <property type="entry name" value="EF_Hand_1_Ca_BS"/>
</dbReference>
<gene>
    <name evidence="4" type="ORF">FOZ60_001923</name>
</gene>
<organism evidence="4 5">
    <name type="scientific">Perkinsus olseni</name>
    <name type="common">Perkinsus atlanticus</name>
    <dbReference type="NCBI Taxonomy" id="32597"/>
    <lineage>
        <taxon>Eukaryota</taxon>
        <taxon>Sar</taxon>
        <taxon>Alveolata</taxon>
        <taxon>Perkinsozoa</taxon>
        <taxon>Perkinsea</taxon>
        <taxon>Perkinsida</taxon>
        <taxon>Perkinsidae</taxon>
        <taxon>Perkinsus</taxon>
    </lineage>
</organism>
<dbReference type="Pfam" id="PF13405">
    <property type="entry name" value="EF-hand_6"/>
    <property type="match status" value="1"/>
</dbReference>